<reference evidence="3" key="1">
    <citation type="journal article" date="2019" name="Int. J. Syst. Evol. Microbiol.">
        <title>The Global Catalogue of Microorganisms (GCM) 10K type strain sequencing project: providing services to taxonomists for standard genome sequencing and annotation.</title>
        <authorList>
            <consortium name="The Broad Institute Genomics Platform"/>
            <consortium name="The Broad Institute Genome Sequencing Center for Infectious Disease"/>
            <person name="Wu L."/>
            <person name="Ma J."/>
        </authorList>
    </citation>
    <scope>NUCLEOTIDE SEQUENCE [LARGE SCALE GENOMIC DNA]</scope>
    <source>
        <strain evidence="3">KCTC 22280</strain>
    </source>
</reference>
<dbReference type="PANTHER" id="PTHR43798:SF5">
    <property type="entry name" value="MONOACYLGLYCEROL LIPASE ABHD6"/>
    <property type="match status" value="1"/>
</dbReference>
<protein>
    <submittedName>
        <fullName evidence="2">Lipase</fullName>
    </submittedName>
</protein>
<dbReference type="InterPro" id="IPR029058">
    <property type="entry name" value="AB_hydrolase_fold"/>
</dbReference>
<feature type="domain" description="AB hydrolase-1" evidence="1">
    <location>
        <begin position="40"/>
        <end position="144"/>
    </location>
</feature>
<evidence type="ECO:0000259" key="1">
    <source>
        <dbReference type="Pfam" id="PF00561"/>
    </source>
</evidence>
<comment type="caution">
    <text evidence="2">The sequence shown here is derived from an EMBL/GenBank/DDBJ whole genome shotgun (WGS) entry which is preliminary data.</text>
</comment>
<dbReference type="Gene3D" id="3.40.50.1820">
    <property type="entry name" value="alpha/beta hydrolase"/>
    <property type="match status" value="1"/>
</dbReference>
<sequence length="287" mass="31913">MYRWIIDYERGQGGLESHEVEVGEHSIAYLGNEVQNPDRTLLMVHGFGGNKDNWVRMAPYLPENYRLLIPDLVGHGDSSIGSSEDYTIEAQAAMLEAFLDRLGVDQVDMAGNSMGGGITVYFASRYPDRVRTIALYDPAGSDRFPSQLDEALARGENPLVVEEPGDMDRLMDFVLEKRPFTPWPVPSVMEDKAMARQNVNRKIFNAILSSGEMVSLENVLSSIEAPALIVWGKEDRVLAPENAAVFADGIETSRVELLDGVGHVPMLEVPEKSANLWHEFLQQHPGQ</sequence>
<dbReference type="InterPro" id="IPR050266">
    <property type="entry name" value="AB_hydrolase_sf"/>
</dbReference>
<organism evidence="2 3">
    <name type="scientific">Marinobacter zhanjiangensis</name>
    <dbReference type="NCBI Taxonomy" id="578215"/>
    <lineage>
        <taxon>Bacteria</taxon>
        <taxon>Pseudomonadati</taxon>
        <taxon>Pseudomonadota</taxon>
        <taxon>Gammaproteobacteria</taxon>
        <taxon>Pseudomonadales</taxon>
        <taxon>Marinobacteraceae</taxon>
        <taxon>Marinobacter</taxon>
    </lineage>
</organism>
<dbReference type="PRINTS" id="PR00111">
    <property type="entry name" value="ABHYDROLASE"/>
</dbReference>
<dbReference type="Proteomes" id="UP000601597">
    <property type="component" value="Unassembled WGS sequence"/>
</dbReference>
<dbReference type="EMBL" id="BMXV01000001">
    <property type="protein sequence ID" value="GGY58232.1"/>
    <property type="molecule type" value="Genomic_DNA"/>
</dbReference>
<dbReference type="SUPFAM" id="SSF53474">
    <property type="entry name" value="alpha/beta-Hydrolases"/>
    <property type="match status" value="1"/>
</dbReference>
<accession>A0ABQ3AK54</accession>
<dbReference type="Pfam" id="PF00561">
    <property type="entry name" value="Abhydrolase_1"/>
    <property type="match status" value="1"/>
</dbReference>
<gene>
    <name evidence="2" type="ORF">GCM10007071_00380</name>
</gene>
<evidence type="ECO:0000313" key="3">
    <source>
        <dbReference type="Proteomes" id="UP000601597"/>
    </source>
</evidence>
<keyword evidence="3" id="KW-1185">Reference proteome</keyword>
<proteinExistence type="predicted"/>
<name>A0ABQ3AK54_9GAMM</name>
<dbReference type="InterPro" id="IPR000073">
    <property type="entry name" value="AB_hydrolase_1"/>
</dbReference>
<dbReference type="PANTHER" id="PTHR43798">
    <property type="entry name" value="MONOACYLGLYCEROL LIPASE"/>
    <property type="match status" value="1"/>
</dbReference>
<evidence type="ECO:0000313" key="2">
    <source>
        <dbReference type="EMBL" id="GGY58232.1"/>
    </source>
</evidence>